<proteinExistence type="predicted"/>
<evidence type="ECO:0000313" key="1">
    <source>
        <dbReference type="EMBL" id="CAK7329274.1"/>
    </source>
</evidence>
<name>A0AAV1R9T4_9ROSI</name>
<evidence type="ECO:0000313" key="2">
    <source>
        <dbReference type="Proteomes" id="UP001314170"/>
    </source>
</evidence>
<dbReference type="EMBL" id="CAWUPB010000913">
    <property type="protein sequence ID" value="CAK7329274.1"/>
    <property type="molecule type" value="Genomic_DNA"/>
</dbReference>
<gene>
    <name evidence="1" type="ORF">DCAF_LOCUS7024</name>
</gene>
<reference evidence="1 2" key="1">
    <citation type="submission" date="2024-01" db="EMBL/GenBank/DDBJ databases">
        <authorList>
            <person name="Waweru B."/>
        </authorList>
    </citation>
    <scope>NUCLEOTIDE SEQUENCE [LARGE SCALE GENOMIC DNA]</scope>
</reference>
<dbReference type="Proteomes" id="UP001314170">
    <property type="component" value="Unassembled WGS sequence"/>
</dbReference>
<keyword evidence="2" id="KW-1185">Reference proteome</keyword>
<comment type="caution">
    <text evidence="1">The sequence shown here is derived from an EMBL/GenBank/DDBJ whole genome shotgun (WGS) entry which is preliminary data.</text>
</comment>
<accession>A0AAV1R9T4</accession>
<sequence length="79" mass="8618">MLGLWTLPRNHMHWQRLNPEGDRLTARMQDLVSKQGDLVGGDHPLPAIAEVALSLTCSFPSSIALIVDEPGYPVTQIAA</sequence>
<protein>
    <submittedName>
        <fullName evidence="1">Uncharacterized protein</fullName>
    </submittedName>
</protein>
<organism evidence="1 2">
    <name type="scientific">Dovyalis caffra</name>
    <dbReference type="NCBI Taxonomy" id="77055"/>
    <lineage>
        <taxon>Eukaryota</taxon>
        <taxon>Viridiplantae</taxon>
        <taxon>Streptophyta</taxon>
        <taxon>Embryophyta</taxon>
        <taxon>Tracheophyta</taxon>
        <taxon>Spermatophyta</taxon>
        <taxon>Magnoliopsida</taxon>
        <taxon>eudicotyledons</taxon>
        <taxon>Gunneridae</taxon>
        <taxon>Pentapetalae</taxon>
        <taxon>rosids</taxon>
        <taxon>fabids</taxon>
        <taxon>Malpighiales</taxon>
        <taxon>Salicaceae</taxon>
        <taxon>Flacourtieae</taxon>
        <taxon>Dovyalis</taxon>
    </lineage>
</organism>
<dbReference type="AlphaFoldDB" id="A0AAV1R9T4"/>